<feature type="chain" id="PRO_5035312133" evidence="6">
    <location>
        <begin position="21"/>
        <end position="343"/>
    </location>
</feature>
<dbReference type="SUPFAM" id="SSF118352">
    <property type="entry name" value="HSP33 redox switch-like"/>
    <property type="match status" value="1"/>
</dbReference>
<dbReference type="InterPro" id="IPR016154">
    <property type="entry name" value="Heat_shock_Hsp33_C"/>
</dbReference>
<keyword evidence="4" id="KW-0143">Chaperone</keyword>
<evidence type="ECO:0000313" key="7">
    <source>
        <dbReference type="EMBL" id="KAG8465127.1"/>
    </source>
</evidence>
<evidence type="ECO:0000256" key="6">
    <source>
        <dbReference type="SAM" id="SignalP"/>
    </source>
</evidence>
<keyword evidence="6" id="KW-0732">Signal</keyword>
<evidence type="ECO:0000256" key="3">
    <source>
        <dbReference type="ARBA" id="ARBA00023157"/>
    </source>
</evidence>
<keyword evidence="8" id="KW-1185">Reference proteome</keyword>
<dbReference type="Pfam" id="PF01430">
    <property type="entry name" value="HSP33"/>
    <property type="match status" value="1"/>
</dbReference>
<dbReference type="Proteomes" id="UP000751190">
    <property type="component" value="Unassembled WGS sequence"/>
</dbReference>
<dbReference type="SUPFAM" id="SSF64397">
    <property type="entry name" value="Hsp33 domain"/>
    <property type="match status" value="1"/>
</dbReference>
<name>A0A8J6C867_DIALT</name>
<reference evidence="7" key="1">
    <citation type="submission" date="2021-05" db="EMBL/GenBank/DDBJ databases">
        <title>The genome of the haptophyte Pavlova lutheri (Diacronema luteri, Pavlovales) - a model for lipid biosynthesis in eukaryotic algae.</title>
        <authorList>
            <person name="Hulatt C.J."/>
            <person name="Posewitz M.C."/>
        </authorList>
    </citation>
    <scope>NUCLEOTIDE SEQUENCE</scope>
    <source>
        <strain evidence="7">NIVA-4/92</strain>
    </source>
</reference>
<evidence type="ECO:0000256" key="2">
    <source>
        <dbReference type="ARBA" id="ARBA00022833"/>
    </source>
</evidence>
<evidence type="ECO:0000256" key="4">
    <source>
        <dbReference type="ARBA" id="ARBA00023186"/>
    </source>
</evidence>
<dbReference type="CDD" id="cd00498">
    <property type="entry name" value="Hsp33"/>
    <property type="match status" value="1"/>
</dbReference>
<keyword evidence="1" id="KW-0963">Cytoplasm</keyword>
<evidence type="ECO:0000256" key="5">
    <source>
        <dbReference type="ARBA" id="ARBA00023284"/>
    </source>
</evidence>
<dbReference type="EMBL" id="JAGTXO010000011">
    <property type="protein sequence ID" value="KAG8465127.1"/>
    <property type="molecule type" value="Genomic_DNA"/>
</dbReference>
<evidence type="ECO:0000256" key="1">
    <source>
        <dbReference type="ARBA" id="ARBA00022490"/>
    </source>
</evidence>
<proteinExistence type="predicted"/>
<dbReference type="InterPro" id="IPR000397">
    <property type="entry name" value="Heat_shock_Hsp33"/>
</dbReference>
<dbReference type="GO" id="GO:0051082">
    <property type="term" value="F:unfolded protein binding"/>
    <property type="evidence" value="ECO:0007669"/>
    <property type="project" value="InterPro"/>
</dbReference>
<keyword evidence="3" id="KW-1015">Disulfide bond</keyword>
<dbReference type="Gene3D" id="3.55.30.10">
    <property type="entry name" value="Hsp33 domain"/>
    <property type="match status" value="1"/>
</dbReference>
<dbReference type="OrthoDB" id="10264121at2759"/>
<keyword evidence="2" id="KW-0862">Zinc</keyword>
<feature type="signal peptide" evidence="6">
    <location>
        <begin position="1"/>
        <end position="20"/>
    </location>
</feature>
<comment type="caution">
    <text evidence="7">The sequence shown here is derived from an EMBL/GenBank/DDBJ whole genome shotgun (WGS) entry which is preliminary data.</text>
</comment>
<dbReference type="GO" id="GO:0042026">
    <property type="term" value="P:protein refolding"/>
    <property type="evidence" value="ECO:0007669"/>
    <property type="project" value="TreeGrafter"/>
</dbReference>
<accession>A0A8J6C867</accession>
<gene>
    <name evidence="7" type="ORF">KFE25_012490</name>
</gene>
<dbReference type="GO" id="GO:0044183">
    <property type="term" value="F:protein folding chaperone"/>
    <property type="evidence" value="ECO:0007669"/>
    <property type="project" value="TreeGrafter"/>
</dbReference>
<dbReference type="Gene3D" id="3.90.1280.10">
    <property type="entry name" value="HSP33 redox switch-like"/>
    <property type="match status" value="1"/>
</dbReference>
<protein>
    <submittedName>
        <fullName evidence="7">Uncharacterized protein</fullName>
    </submittedName>
</protein>
<dbReference type="PANTHER" id="PTHR30111:SF1">
    <property type="entry name" value="33 KDA CHAPERONIN"/>
    <property type="match status" value="1"/>
</dbReference>
<dbReference type="GO" id="GO:0005737">
    <property type="term" value="C:cytoplasm"/>
    <property type="evidence" value="ECO:0007669"/>
    <property type="project" value="InterPro"/>
</dbReference>
<dbReference type="OMA" id="DMQCECC"/>
<dbReference type="InterPro" id="IPR016153">
    <property type="entry name" value="Heat_shock_Hsp33_N"/>
</dbReference>
<dbReference type="PANTHER" id="PTHR30111">
    <property type="entry name" value="33 KDA CHAPERONIN"/>
    <property type="match status" value="1"/>
</dbReference>
<keyword evidence="5" id="KW-0676">Redox-active center</keyword>
<evidence type="ECO:0000313" key="8">
    <source>
        <dbReference type="Proteomes" id="UP000751190"/>
    </source>
</evidence>
<dbReference type="PIRSF" id="PIRSF005261">
    <property type="entry name" value="Heat_shock_Hsp33"/>
    <property type="match status" value="1"/>
</dbReference>
<organism evidence="7 8">
    <name type="scientific">Diacronema lutheri</name>
    <name type="common">Unicellular marine alga</name>
    <name type="synonym">Monochrysis lutheri</name>
    <dbReference type="NCBI Taxonomy" id="2081491"/>
    <lineage>
        <taxon>Eukaryota</taxon>
        <taxon>Haptista</taxon>
        <taxon>Haptophyta</taxon>
        <taxon>Pavlovophyceae</taxon>
        <taxon>Pavlovales</taxon>
        <taxon>Pavlovaceae</taxon>
        <taxon>Diacronema</taxon>
    </lineage>
</organism>
<sequence>MSSMMKATVLIAVFAHASQGSRVGTARRAHPMLLRATGATTTGDEFRSCISRDGSVSAKAIVATTLVADLTGKQGCLPLASAALGRAMICALLCADGVKGEESVQLRFNGDGPLRGVLAIANGNLEVKGYVGNPRVALPPKPNGKIDVSAGVGKGQLFVVRTKQLPGEDDPSIYSSITELTSSEIAEDVNQYLAESEQKQGALAAGVFVGGDQAVSAACGWQVQLLPFADEATVARLEQNLAALADLSPTKMVQAGMRPSDILSALLDGLEPEFFDAREPTAQPCCSDERAWRTLALLPRAEVAQIMRENDKIEIRCEFCTTTRTLTHEQIRERLAMDSPPLL</sequence>
<dbReference type="AlphaFoldDB" id="A0A8J6C867"/>